<dbReference type="KEGG" id="lxl:KDY119_03365"/>
<evidence type="ECO:0000256" key="6">
    <source>
        <dbReference type="ARBA" id="ARBA00048169"/>
    </source>
</evidence>
<dbReference type="InterPro" id="IPR022417">
    <property type="entry name" value="Porphobilin_deaminase_N"/>
</dbReference>
<comment type="cofactor">
    <cofactor evidence="7">
        <name>dipyrromethane</name>
        <dbReference type="ChEBI" id="CHEBI:60342"/>
    </cofactor>
    <text evidence="7">Binds 1 dipyrromethane group covalently.</text>
</comment>
<evidence type="ECO:0000256" key="4">
    <source>
        <dbReference type="ARBA" id="ARBA00022679"/>
    </source>
</evidence>
<dbReference type="Proteomes" id="UP000326702">
    <property type="component" value="Chromosome"/>
</dbReference>
<keyword evidence="11" id="KW-1185">Reference proteome</keyword>
<evidence type="ECO:0000256" key="7">
    <source>
        <dbReference type="HAMAP-Rule" id="MF_00260"/>
    </source>
</evidence>
<evidence type="ECO:0000259" key="9">
    <source>
        <dbReference type="Pfam" id="PF03900"/>
    </source>
</evidence>
<name>A0A5P9QEY0_9MICO</name>
<evidence type="ECO:0000256" key="5">
    <source>
        <dbReference type="ARBA" id="ARBA00023244"/>
    </source>
</evidence>
<feature type="domain" description="Porphobilinogen deaminase C-terminal" evidence="9">
    <location>
        <begin position="236"/>
        <end position="336"/>
    </location>
</feature>
<feature type="modified residue" description="S-(dipyrrolylmethanemethyl)cysteine" evidence="7">
    <location>
        <position position="252"/>
    </location>
</feature>
<dbReference type="PROSITE" id="PS00533">
    <property type="entry name" value="PORPHOBILINOGEN_DEAM"/>
    <property type="match status" value="1"/>
</dbReference>
<keyword evidence="4 7" id="KW-0808">Transferase</keyword>
<dbReference type="AlphaFoldDB" id="A0A5P9QEY0"/>
<gene>
    <name evidence="7 10" type="primary">hemC</name>
    <name evidence="10" type="ORF">KDY119_03365</name>
</gene>
<evidence type="ECO:0000256" key="2">
    <source>
        <dbReference type="ARBA" id="ARBA00005638"/>
    </source>
</evidence>
<dbReference type="PRINTS" id="PR00151">
    <property type="entry name" value="PORPHBDMNASE"/>
</dbReference>
<keyword evidence="5 7" id="KW-0627">Porphyrin biosynthesis</keyword>
<dbReference type="PIRSF" id="PIRSF001438">
    <property type="entry name" value="4pyrrol_synth_OHMeBilane_synth"/>
    <property type="match status" value="1"/>
</dbReference>
<evidence type="ECO:0000259" key="8">
    <source>
        <dbReference type="Pfam" id="PF01379"/>
    </source>
</evidence>
<dbReference type="EMBL" id="CP045529">
    <property type="protein sequence ID" value="QFU99829.1"/>
    <property type="molecule type" value="Genomic_DNA"/>
</dbReference>
<proteinExistence type="inferred from homology"/>
<evidence type="ECO:0000256" key="1">
    <source>
        <dbReference type="ARBA" id="ARBA00002869"/>
    </source>
</evidence>
<evidence type="ECO:0000313" key="11">
    <source>
        <dbReference type="Proteomes" id="UP000326702"/>
    </source>
</evidence>
<dbReference type="GO" id="GO:0004418">
    <property type="term" value="F:hydroxymethylbilane synthase activity"/>
    <property type="evidence" value="ECO:0007669"/>
    <property type="project" value="UniProtKB-UniRule"/>
</dbReference>
<dbReference type="PANTHER" id="PTHR11557">
    <property type="entry name" value="PORPHOBILINOGEN DEAMINASE"/>
    <property type="match status" value="1"/>
</dbReference>
<dbReference type="Pfam" id="PF03900">
    <property type="entry name" value="Porphobil_deamC"/>
    <property type="match status" value="1"/>
</dbReference>
<dbReference type="FunFam" id="3.40.190.10:FF:000005">
    <property type="entry name" value="Porphobilinogen deaminase"/>
    <property type="match status" value="1"/>
</dbReference>
<dbReference type="NCBIfam" id="TIGR00212">
    <property type="entry name" value="hemC"/>
    <property type="match status" value="1"/>
</dbReference>
<comment type="miscellaneous">
    <text evidence="7">The porphobilinogen subunits are added to the dipyrromethane group.</text>
</comment>
<dbReference type="GO" id="GO:0005737">
    <property type="term" value="C:cytoplasm"/>
    <property type="evidence" value="ECO:0007669"/>
    <property type="project" value="UniProtKB-UniRule"/>
</dbReference>
<comment type="catalytic activity">
    <reaction evidence="6 7">
        <text>4 porphobilinogen + H2O = hydroxymethylbilane + 4 NH4(+)</text>
        <dbReference type="Rhea" id="RHEA:13185"/>
        <dbReference type="ChEBI" id="CHEBI:15377"/>
        <dbReference type="ChEBI" id="CHEBI:28938"/>
        <dbReference type="ChEBI" id="CHEBI:57845"/>
        <dbReference type="ChEBI" id="CHEBI:58126"/>
        <dbReference type="EC" id="2.5.1.61"/>
    </reaction>
</comment>
<dbReference type="InterPro" id="IPR036803">
    <property type="entry name" value="Porphobilinogen_deaminase_C_sf"/>
</dbReference>
<dbReference type="Gene3D" id="3.30.160.40">
    <property type="entry name" value="Porphobilinogen deaminase, C-terminal domain"/>
    <property type="match status" value="1"/>
</dbReference>
<comment type="similarity">
    <text evidence="2 7">Belongs to the HMBS family.</text>
</comment>
<dbReference type="SUPFAM" id="SSF54782">
    <property type="entry name" value="Porphobilinogen deaminase (hydroxymethylbilane synthase), C-terminal domain"/>
    <property type="match status" value="1"/>
</dbReference>
<evidence type="ECO:0000313" key="10">
    <source>
        <dbReference type="EMBL" id="QFU99829.1"/>
    </source>
</evidence>
<dbReference type="EC" id="2.5.1.61" evidence="7"/>
<dbReference type="Pfam" id="PF01379">
    <property type="entry name" value="Porphobil_deam"/>
    <property type="match status" value="1"/>
</dbReference>
<comment type="function">
    <text evidence="1 7">Tetrapolymerization of the monopyrrole PBG into the hydroxymethylbilane pre-uroporphyrinogen in several discrete steps.</text>
</comment>
<protein>
    <recommendedName>
        <fullName evidence="7">Porphobilinogen deaminase</fullName>
        <shortName evidence="7">PBG</shortName>
        <ecNumber evidence="7">2.5.1.61</ecNumber>
    </recommendedName>
    <alternativeName>
        <fullName evidence="7">Hydroxymethylbilane synthase</fullName>
        <shortName evidence="7">HMBS</shortName>
    </alternativeName>
    <alternativeName>
        <fullName evidence="7">Pre-uroporphyrinogen synthase</fullName>
    </alternativeName>
</protein>
<dbReference type="Gene3D" id="3.40.190.10">
    <property type="entry name" value="Periplasmic binding protein-like II"/>
    <property type="match status" value="2"/>
</dbReference>
<dbReference type="InterPro" id="IPR022418">
    <property type="entry name" value="Porphobilinogen_deaminase_C"/>
</dbReference>
<comment type="subunit">
    <text evidence="3 7">Monomer.</text>
</comment>
<dbReference type="HAMAP" id="MF_00260">
    <property type="entry name" value="Porphobil_deam"/>
    <property type="match status" value="1"/>
</dbReference>
<reference evidence="10 11" key="1">
    <citation type="submission" date="2019-10" db="EMBL/GenBank/DDBJ databases">
        <title>Genome sequence of Luteimicrobium xylanilyticum HY-24.</title>
        <authorList>
            <person name="Kim D.Y."/>
            <person name="Park H.-Y."/>
        </authorList>
    </citation>
    <scope>NUCLEOTIDE SEQUENCE [LARGE SCALE GENOMIC DNA]</scope>
    <source>
        <strain evidence="10 11">HY-24</strain>
    </source>
</reference>
<dbReference type="RefSeq" id="WP_153022563.1">
    <property type="nucleotide sequence ID" value="NZ_BAABIH010000016.1"/>
</dbReference>
<sequence length="347" mass="35580">MTSTPPTATVRVGTRGSTLALTQTQTIADRLAELTGLEVELVRITTDGDVKTGSLAQLGGTGVFVTALREALLDGRCDVAVHSLKDLPVAPAPGLRLVSPERENPRDVLCSRTGAGLFALPDGARVGTGSPRRAAQLLAARPDLDVVDIRGNIDTRLGRAHPETGDLDAVVLARAGLARIGRLDAVAEAFEPGVMLPAPGQGALAVEVRELPDDPSPLDAALHRALEALADRDTTLAVTAERAFLARLEAGCAAPLGALAHVEVTVPDADDDSLAPDGGPGDGGRCEELVLEAVAVTLDGRTSERRTARLQAGGGGDGITLDDATRLGTQLADEIAAAMPDVVGAGR</sequence>
<dbReference type="PANTHER" id="PTHR11557:SF0">
    <property type="entry name" value="PORPHOBILINOGEN DEAMINASE"/>
    <property type="match status" value="1"/>
</dbReference>
<dbReference type="InterPro" id="IPR000860">
    <property type="entry name" value="HemC"/>
</dbReference>
<dbReference type="InterPro" id="IPR022419">
    <property type="entry name" value="Porphobilin_deaminase_cofac_BS"/>
</dbReference>
<dbReference type="GO" id="GO:0006782">
    <property type="term" value="P:protoporphyrinogen IX biosynthetic process"/>
    <property type="evidence" value="ECO:0007669"/>
    <property type="project" value="UniProtKB-UniRule"/>
</dbReference>
<dbReference type="OrthoDB" id="9810298at2"/>
<accession>A0A5P9QEY0</accession>
<evidence type="ECO:0000256" key="3">
    <source>
        <dbReference type="ARBA" id="ARBA00011245"/>
    </source>
</evidence>
<organism evidence="10 11">
    <name type="scientific">Luteimicrobium xylanilyticum</name>
    <dbReference type="NCBI Taxonomy" id="1133546"/>
    <lineage>
        <taxon>Bacteria</taxon>
        <taxon>Bacillati</taxon>
        <taxon>Actinomycetota</taxon>
        <taxon>Actinomycetes</taxon>
        <taxon>Micrococcales</taxon>
        <taxon>Luteimicrobium</taxon>
    </lineage>
</organism>
<feature type="domain" description="Porphobilinogen deaminase N-terminal" evidence="8">
    <location>
        <begin position="10"/>
        <end position="210"/>
    </location>
</feature>
<dbReference type="SUPFAM" id="SSF53850">
    <property type="entry name" value="Periplasmic binding protein-like II"/>
    <property type="match status" value="1"/>
</dbReference>